<keyword evidence="2" id="KW-0812">Transmembrane</keyword>
<gene>
    <name evidence="3" type="ORF">ANPL_01140</name>
</gene>
<dbReference type="KEGG" id="aplt:ANPL_01140"/>
<keyword evidence="2" id="KW-0472">Membrane</keyword>
<feature type="region of interest" description="Disordered" evidence="1">
    <location>
        <begin position="293"/>
        <end position="356"/>
    </location>
</feature>
<feature type="compositionally biased region" description="Polar residues" evidence="1">
    <location>
        <begin position="323"/>
        <end position="343"/>
    </location>
</feature>
<accession>A0A858PXN4</accession>
<proteinExistence type="predicted"/>
<dbReference type="AlphaFoldDB" id="A0A858PXN4"/>
<name>A0A858PXN4_9RICK</name>
<protein>
    <submittedName>
        <fullName evidence="3">Uncharacterized protein</fullName>
    </submittedName>
</protein>
<dbReference type="EMBL" id="CP046391">
    <property type="protein sequence ID" value="QJC27339.1"/>
    <property type="molecule type" value="Genomic_DNA"/>
</dbReference>
<feature type="transmembrane region" description="Helical" evidence="2">
    <location>
        <begin position="80"/>
        <end position="100"/>
    </location>
</feature>
<evidence type="ECO:0000256" key="1">
    <source>
        <dbReference type="SAM" id="MobiDB-lite"/>
    </source>
</evidence>
<evidence type="ECO:0000313" key="4">
    <source>
        <dbReference type="Proteomes" id="UP000500930"/>
    </source>
</evidence>
<keyword evidence="4" id="KW-1185">Reference proteome</keyword>
<evidence type="ECO:0000313" key="3">
    <source>
        <dbReference type="EMBL" id="QJC27339.1"/>
    </source>
</evidence>
<sequence>MPEQCCSQARKQSQSRASKLARFAKQSVLCGILGSMKFLIALAAYVQAYAFLMLCKGSMDPAPAEVLRANKEAAKTNLKLGMLPAIEMFLLAPAMFVGLHVFLNVGMIYCLAACWALMFTVCFTVRIAGILTSCPAIKSPLYGEGYPFPVMEHKNKSALDPGLVAYDKDAESRVSVSKACAIALAFVPFRLLTAVAQAGLLVTEAMSLLVVSISDVCIAIYRGFSSKMLSSSSQQRGSTNFQASRESLKSISSLTKTFMTDLLWVMTFGMSGAISLRDATRIVSVNPLCATASTESPYRSSSPVAGGESASHSENTEKKSCCQGKTASSPQTITPGETTQTEQPAEAPATLQSATSTSCCSLRQDVAMKTKLHDTPKATPNIPSEVNQLCDTMDVRSCPLCATMSGNR</sequence>
<organism evidence="3 4">
    <name type="scientific">Anaplasma platys</name>
    <dbReference type="NCBI Taxonomy" id="949"/>
    <lineage>
        <taxon>Bacteria</taxon>
        <taxon>Pseudomonadati</taxon>
        <taxon>Pseudomonadota</taxon>
        <taxon>Alphaproteobacteria</taxon>
        <taxon>Rickettsiales</taxon>
        <taxon>Anaplasmataceae</taxon>
        <taxon>Anaplasma</taxon>
    </lineage>
</organism>
<feature type="compositionally biased region" description="Polar residues" evidence="1">
    <location>
        <begin position="293"/>
        <end position="303"/>
    </location>
</feature>
<dbReference type="RefSeq" id="WP_169192989.1">
    <property type="nucleotide sequence ID" value="NZ_CP046391.1"/>
</dbReference>
<evidence type="ECO:0000256" key="2">
    <source>
        <dbReference type="SAM" id="Phobius"/>
    </source>
</evidence>
<reference evidence="3 4" key="1">
    <citation type="journal article" date="2020" name="Pathogens">
        <title>First Whole Genome Sequence of Anaplasma platys, an Obligate Intracellular Rickettsial Pathogen of Dogs.</title>
        <authorList>
            <person name="Llanes A."/>
            <person name="Rajeev S."/>
        </authorList>
    </citation>
    <scope>NUCLEOTIDE SEQUENCE [LARGE SCALE GENOMIC DNA]</scope>
    <source>
        <strain evidence="3 4">S3</strain>
    </source>
</reference>
<keyword evidence="2" id="KW-1133">Transmembrane helix</keyword>
<dbReference type="Proteomes" id="UP000500930">
    <property type="component" value="Chromosome"/>
</dbReference>
<feature type="transmembrane region" description="Helical" evidence="2">
    <location>
        <begin position="106"/>
        <end position="128"/>
    </location>
</feature>
<feature type="transmembrane region" description="Helical" evidence="2">
    <location>
        <begin position="38"/>
        <end position="59"/>
    </location>
</feature>